<dbReference type="EMBL" id="BAABME010002366">
    <property type="protein sequence ID" value="GAA0154308.1"/>
    <property type="molecule type" value="Genomic_DNA"/>
</dbReference>
<dbReference type="InterPro" id="IPR037136">
    <property type="entry name" value="RNA3'_phos_cyclase_dom_sf"/>
</dbReference>
<dbReference type="SUPFAM" id="SSF55205">
    <property type="entry name" value="EPT/RTPC-like"/>
    <property type="match status" value="1"/>
</dbReference>
<reference evidence="1 2" key="1">
    <citation type="submission" date="2024-01" db="EMBL/GenBank/DDBJ databases">
        <title>The complete chloroplast genome sequence of Lithospermum erythrorhizon: insights into the phylogenetic relationship among Boraginaceae species and the maternal lineages of purple gromwells.</title>
        <authorList>
            <person name="Okada T."/>
            <person name="Watanabe K."/>
        </authorList>
    </citation>
    <scope>NUCLEOTIDE SEQUENCE [LARGE SCALE GENOMIC DNA]</scope>
</reference>
<keyword evidence="2" id="KW-1185">Reference proteome</keyword>
<name>A0AAV3PVQ0_LITER</name>
<evidence type="ECO:0000313" key="2">
    <source>
        <dbReference type="Proteomes" id="UP001454036"/>
    </source>
</evidence>
<dbReference type="InterPro" id="IPR013792">
    <property type="entry name" value="RNA3'P_cycl/enolpyr_Trfase_a/b"/>
</dbReference>
<accession>A0AAV3PVQ0</accession>
<proteinExistence type="predicted"/>
<evidence type="ECO:0000313" key="1">
    <source>
        <dbReference type="EMBL" id="GAA0154308.1"/>
    </source>
</evidence>
<comment type="caution">
    <text evidence="1">The sequence shown here is derived from an EMBL/GenBank/DDBJ whole genome shotgun (WGS) entry which is preliminary data.</text>
</comment>
<dbReference type="Proteomes" id="UP001454036">
    <property type="component" value="Unassembled WGS sequence"/>
</dbReference>
<gene>
    <name evidence="1" type="ORF">LIER_12327</name>
</gene>
<protein>
    <submittedName>
        <fullName evidence="1">Uncharacterized protein</fullName>
    </submittedName>
</protein>
<dbReference type="InterPro" id="IPR020719">
    <property type="entry name" value="RNA3'_term_phos_cycl-like_CS"/>
</dbReference>
<dbReference type="GO" id="GO:0003824">
    <property type="term" value="F:catalytic activity"/>
    <property type="evidence" value="ECO:0007669"/>
    <property type="project" value="InterPro"/>
</dbReference>
<organism evidence="1 2">
    <name type="scientific">Lithospermum erythrorhizon</name>
    <name type="common">Purple gromwell</name>
    <name type="synonym">Lithospermum officinale var. erythrorhizon</name>
    <dbReference type="NCBI Taxonomy" id="34254"/>
    <lineage>
        <taxon>Eukaryota</taxon>
        <taxon>Viridiplantae</taxon>
        <taxon>Streptophyta</taxon>
        <taxon>Embryophyta</taxon>
        <taxon>Tracheophyta</taxon>
        <taxon>Spermatophyta</taxon>
        <taxon>Magnoliopsida</taxon>
        <taxon>eudicotyledons</taxon>
        <taxon>Gunneridae</taxon>
        <taxon>Pentapetalae</taxon>
        <taxon>asterids</taxon>
        <taxon>lamiids</taxon>
        <taxon>Boraginales</taxon>
        <taxon>Boraginaceae</taxon>
        <taxon>Boraginoideae</taxon>
        <taxon>Lithospermeae</taxon>
        <taxon>Lithospermum</taxon>
    </lineage>
</organism>
<dbReference type="AlphaFoldDB" id="A0AAV3PVQ0"/>
<dbReference type="Gene3D" id="3.65.10.20">
    <property type="entry name" value="RNA 3'-terminal phosphate cyclase domain"/>
    <property type="match status" value="1"/>
</dbReference>
<sequence>MLKRFGVPAEGLELKIESRGVAPNGGGEVVLSVPVVQDCLEVGPYPDPARGIFNRLPPDIHIFTGHKAGAL</sequence>
<dbReference type="PROSITE" id="PS01287">
    <property type="entry name" value="RTC"/>
    <property type="match status" value="1"/>
</dbReference>